<dbReference type="OrthoDB" id="893235at2"/>
<comment type="caution">
    <text evidence="1">The sequence shown here is derived from an EMBL/GenBank/DDBJ whole genome shotgun (WGS) entry which is preliminary data.</text>
</comment>
<dbReference type="EMBL" id="VRTY01000070">
    <property type="protein sequence ID" value="TXK36792.1"/>
    <property type="molecule type" value="Genomic_DNA"/>
</dbReference>
<gene>
    <name evidence="1" type="ORF">FVR03_16755</name>
</gene>
<dbReference type="RefSeq" id="WP_147922913.1">
    <property type="nucleotide sequence ID" value="NZ_VRTY01000070.1"/>
</dbReference>
<accession>A0A5C8JHB3</accession>
<name>A0A5C8JHB3_9BACT</name>
<evidence type="ECO:0000313" key="1">
    <source>
        <dbReference type="EMBL" id="TXK36792.1"/>
    </source>
</evidence>
<organism evidence="1 2">
    <name type="scientific">Pontibacter qinzhouensis</name>
    <dbReference type="NCBI Taxonomy" id="2603253"/>
    <lineage>
        <taxon>Bacteria</taxon>
        <taxon>Pseudomonadati</taxon>
        <taxon>Bacteroidota</taxon>
        <taxon>Cytophagia</taxon>
        <taxon>Cytophagales</taxon>
        <taxon>Hymenobacteraceae</taxon>
        <taxon>Pontibacter</taxon>
    </lineage>
</organism>
<protein>
    <recommendedName>
        <fullName evidence="3">HK97 gp10 family phage protein</fullName>
    </recommendedName>
</protein>
<evidence type="ECO:0000313" key="2">
    <source>
        <dbReference type="Proteomes" id="UP000321926"/>
    </source>
</evidence>
<dbReference type="AlphaFoldDB" id="A0A5C8JHB3"/>
<proteinExistence type="predicted"/>
<evidence type="ECO:0008006" key="3">
    <source>
        <dbReference type="Google" id="ProtNLM"/>
    </source>
</evidence>
<sequence>MSTTKFSRIKKVTRGKGAGKAFTPDQIKTYLEGQLFEVAKLIKEFIIAEAEKGGRHKFRKDGKDGFVNSVNVDFTTDGVKIDLPGHAQYIENGRKPFTKKVPLSEIIKWLKRYRVVSRDQKTGKYKKVSQNSINSTAWAIQQSIYKNGIKARPFIEASLQYTEELLAEVIDEFLVPELISIVEFHFDKK</sequence>
<reference evidence="1 2" key="1">
    <citation type="submission" date="2019-08" db="EMBL/GenBank/DDBJ databases">
        <authorList>
            <person name="Shi S."/>
        </authorList>
    </citation>
    <scope>NUCLEOTIDE SEQUENCE [LARGE SCALE GENOMIC DNA]</scope>
    <source>
        <strain evidence="1 2">GY10130</strain>
    </source>
</reference>
<dbReference type="Proteomes" id="UP000321926">
    <property type="component" value="Unassembled WGS sequence"/>
</dbReference>
<keyword evidence="2" id="KW-1185">Reference proteome</keyword>